<evidence type="ECO:0000259" key="9">
    <source>
        <dbReference type="Pfam" id="PF24807"/>
    </source>
</evidence>
<keyword evidence="6" id="KW-0131">Cell cycle</keyword>
<feature type="region of interest" description="Disordered" evidence="8">
    <location>
        <begin position="108"/>
        <end position="151"/>
    </location>
</feature>
<feature type="region of interest" description="Disordered" evidence="8">
    <location>
        <begin position="243"/>
        <end position="264"/>
    </location>
</feature>
<evidence type="ECO:0000256" key="4">
    <source>
        <dbReference type="ARBA" id="ARBA00022737"/>
    </source>
</evidence>
<dbReference type="Gene3D" id="2.130.10.10">
    <property type="entry name" value="YVTN repeat-like/Quinoprotein amine dehydrogenase"/>
    <property type="match status" value="1"/>
</dbReference>
<evidence type="ECO:0000256" key="5">
    <source>
        <dbReference type="ARBA" id="ARBA00022776"/>
    </source>
</evidence>
<dbReference type="Pfam" id="PF24807">
    <property type="entry name" value="WD40_CDC20-Fz"/>
    <property type="match status" value="1"/>
</dbReference>
<reference evidence="10 11" key="1">
    <citation type="submission" date="2021-02" db="EMBL/GenBank/DDBJ databases">
        <title>Variation within the Batrachochytrium salamandrivorans European outbreak.</title>
        <authorList>
            <person name="Kelly M."/>
            <person name="Pasmans F."/>
            <person name="Shea T.P."/>
            <person name="Munoz J.F."/>
            <person name="Carranza S."/>
            <person name="Cuomo C.A."/>
            <person name="Martel A."/>
        </authorList>
    </citation>
    <scope>NUCLEOTIDE SEQUENCE [LARGE SCALE GENOMIC DNA]</scope>
    <source>
        <strain evidence="10 11">AMFP18/2</strain>
    </source>
</reference>
<dbReference type="SUPFAM" id="SSF50978">
    <property type="entry name" value="WD40 repeat-like"/>
    <property type="match status" value="1"/>
</dbReference>
<dbReference type="SMART" id="SM00320">
    <property type="entry name" value="WD40"/>
    <property type="match status" value="6"/>
</dbReference>
<keyword evidence="2 7" id="KW-0853">WD repeat</keyword>
<comment type="similarity">
    <text evidence="1">Belongs to the WD repeat CDC20/Fizzy family.</text>
</comment>
<keyword evidence="5" id="KW-0498">Mitosis</keyword>
<gene>
    <name evidence="10" type="ORF">BASA50_005791</name>
</gene>
<evidence type="ECO:0000313" key="10">
    <source>
        <dbReference type="EMBL" id="KAH6595491.1"/>
    </source>
</evidence>
<feature type="region of interest" description="Disordered" evidence="8">
    <location>
        <begin position="713"/>
        <end position="732"/>
    </location>
</feature>
<keyword evidence="4" id="KW-0677">Repeat</keyword>
<evidence type="ECO:0000256" key="8">
    <source>
        <dbReference type="SAM" id="MobiDB-lite"/>
    </source>
</evidence>
<dbReference type="PROSITE" id="PS50082">
    <property type="entry name" value="WD_REPEATS_2"/>
    <property type="match status" value="1"/>
</dbReference>
<evidence type="ECO:0000256" key="6">
    <source>
        <dbReference type="ARBA" id="ARBA00023306"/>
    </source>
</evidence>
<dbReference type="Proteomes" id="UP001648503">
    <property type="component" value="Unassembled WGS sequence"/>
</dbReference>
<dbReference type="PANTHER" id="PTHR19918">
    <property type="entry name" value="CELL DIVISION CYCLE 20 CDC20 FIZZY -RELATED"/>
    <property type="match status" value="1"/>
</dbReference>
<dbReference type="InterPro" id="IPR056150">
    <property type="entry name" value="WD40_CDC20-Fz"/>
</dbReference>
<proteinExistence type="inferred from homology"/>
<feature type="compositionally biased region" description="Low complexity" evidence="8">
    <location>
        <begin position="243"/>
        <end position="257"/>
    </location>
</feature>
<evidence type="ECO:0000313" key="11">
    <source>
        <dbReference type="Proteomes" id="UP001648503"/>
    </source>
</evidence>
<dbReference type="EMBL" id="JAFCIX010000301">
    <property type="protein sequence ID" value="KAH6595491.1"/>
    <property type="molecule type" value="Genomic_DNA"/>
</dbReference>
<feature type="compositionally biased region" description="Low complexity" evidence="8">
    <location>
        <begin position="108"/>
        <end position="145"/>
    </location>
</feature>
<feature type="domain" description="CDC20/Fizzy WD40" evidence="9">
    <location>
        <begin position="403"/>
        <end position="703"/>
    </location>
</feature>
<dbReference type="InterPro" id="IPR001680">
    <property type="entry name" value="WD40_rpt"/>
</dbReference>
<keyword evidence="3" id="KW-0132">Cell division</keyword>
<protein>
    <recommendedName>
        <fullName evidence="9">CDC20/Fizzy WD40 domain-containing protein</fullName>
    </recommendedName>
</protein>
<evidence type="ECO:0000256" key="7">
    <source>
        <dbReference type="PROSITE-ProRule" id="PRU00221"/>
    </source>
</evidence>
<dbReference type="InterPro" id="IPR015943">
    <property type="entry name" value="WD40/YVTN_repeat-like_dom_sf"/>
</dbReference>
<dbReference type="InterPro" id="IPR033010">
    <property type="entry name" value="Cdc20/Fizzy"/>
</dbReference>
<organism evidence="10 11">
    <name type="scientific">Batrachochytrium salamandrivorans</name>
    <dbReference type="NCBI Taxonomy" id="1357716"/>
    <lineage>
        <taxon>Eukaryota</taxon>
        <taxon>Fungi</taxon>
        <taxon>Fungi incertae sedis</taxon>
        <taxon>Chytridiomycota</taxon>
        <taxon>Chytridiomycota incertae sedis</taxon>
        <taxon>Chytridiomycetes</taxon>
        <taxon>Rhizophydiales</taxon>
        <taxon>Rhizophydiales incertae sedis</taxon>
        <taxon>Batrachochytrium</taxon>
    </lineage>
</organism>
<dbReference type="InterPro" id="IPR036322">
    <property type="entry name" value="WD40_repeat_dom_sf"/>
</dbReference>
<dbReference type="PANTHER" id="PTHR19918:SF8">
    <property type="entry name" value="FI02843P"/>
    <property type="match status" value="1"/>
</dbReference>
<comment type="caution">
    <text evidence="10">The sequence shown here is derived from an EMBL/GenBank/DDBJ whole genome shotgun (WGS) entry which is preliminary data.</text>
</comment>
<evidence type="ECO:0000256" key="1">
    <source>
        <dbReference type="ARBA" id="ARBA00006445"/>
    </source>
</evidence>
<evidence type="ECO:0000256" key="2">
    <source>
        <dbReference type="ARBA" id="ARBA00022574"/>
    </source>
</evidence>
<name>A0ABQ8FBT8_9FUNG</name>
<accession>A0ABQ8FBT8</accession>
<sequence length="732" mass="80957">MHFHSTSTVQPLCLYSTIISLSIEWQFILGATAVSVAGWQRQKQQEEQLQHRLQQHLLTGFTPSDRFISTISESSRLLFQLHTNGIQGSSASAPMTPTTTTTTTAATIPDTTIGTTTPDTIPNTTTPDTTTPNTTTTTDTITDNNVPQSPTLAVDNRMPLADNLHPLMRTPQRHRQRRHMDWDLATRAVDFLQTPASPFRVGVDQTAAHTMRSPSPIDRLSPLPVAMDEAFTPAAGQRRVYLTPSSATSSGSFSFHSHPPEKRQRLLDAEELARLSASVYIGQLKHVMGIPLLPEPLLQHTSDIAVHACPSIRSKAPEPSPFDHEPQTTPSPLLASDKFNLHSQVPFDRHLIMKTPTKRSGSSTLRHSPHSVDAHSIFSPLMSPFKGSNQRRRRLPISPERVLDAPGVLDDYYIDVLSWSALGLLMVGLNDKCYLWNQAEGAVNEIYQACLPDYISCCTFSPRGHQSAVGTASGELLLFDVRRIPASPQQADPLQSYKHTSGVNALRWIDHSSYIIGDSLGDLYVRDIRCPGGLPVLQAQGFHLDRVVGIAVHWNEQSIATGGNGQLVNLWDIRKLNRPTSVLKHHQSAVRALQWCPWEHSILATGGGLHDGKLCIVNTDDGTCISTIETGAQVCQMVWSRQYRELISLHDLEKDQMVLWKYPSMEQIGMLPGHTGARPLYVALSPDGQTVATMAGDETIKFWKCFPTLSSQRPLRPPRTGIESLEPPRTIR</sequence>
<feature type="repeat" description="WD" evidence="7">
    <location>
        <begin position="682"/>
        <end position="704"/>
    </location>
</feature>
<keyword evidence="11" id="KW-1185">Reference proteome</keyword>
<evidence type="ECO:0000256" key="3">
    <source>
        <dbReference type="ARBA" id="ARBA00022618"/>
    </source>
</evidence>